<keyword evidence="3" id="KW-1185">Reference proteome</keyword>
<gene>
    <name evidence="2" type="ORF">SKAU_G00385000</name>
</gene>
<organism evidence="2 3">
    <name type="scientific">Synaphobranchus kaupii</name>
    <name type="common">Kaup's arrowtooth eel</name>
    <dbReference type="NCBI Taxonomy" id="118154"/>
    <lineage>
        <taxon>Eukaryota</taxon>
        <taxon>Metazoa</taxon>
        <taxon>Chordata</taxon>
        <taxon>Craniata</taxon>
        <taxon>Vertebrata</taxon>
        <taxon>Euteleostomi</taxon>
        <taxon>Actinopterygii</taxon>
        <taxon>Neopterygii</taxon>
        <taxon>Teleostei</taxon>
        <taxon>Anguilliformes</taxon>
        <taxon>Synaphobranchidae</taxon>
        <taxon>Synaphobranchus</taxon>
    </lineage>
</organism>
<comment type="caution">
    <text evidence="2">The sequence shown here is derived from an EMBL/GenBank/DDBJ whole genome shotgun (WGS) entry which is preliminary data.</text>
</comment>
<proteinExistence type="predicted"/>
<evidence type="ECO:0000256" key="1">
    <source>
        <dbReference type="SAM" id="Phobius"/>
    </source>
</evidence>
<dbReference type="Proteomes" id="UP001152622">
    <property type="component" value="Chromosome 19"/>
</dbReference>
<dbReference type="Gene3D" id="2.60.40.4100">
    <property type="entry name" value="Zona pellucida, ZP-C domain"/>
    <property type="match status" value="1"/>
</dbReference>
<protein>
    <submittedName>
        <fullName evidence="2">Uncharacterized protein</fullName>
    </submittedName>
</protein>
<keyword evidence="1" id="KW-1133">Transmembrane helix</keyword>
<keyword evidence="1" id="KW-0472">Membrane</keyword>
<dbReference type="OrthoDB" id="8880842at2759"/>
<dbReference type="EMBL" id="JAINUF010000019">
    <property type="protein sequence ID" value="KAJ8337280.1"/>
    <property type="molecule type" value="Genomic_DNA"/>
</dbReference>
<name>A0A9Q1EEG4_SYNKA</name>
<feature type="transmembrane region" description="Helical" evidence="1">
    <location>
        <begin position="66"/>
        <end position="83"/>
    </location>
</feature>
<feature type="transmembrane region" description="Helical" evidence="1">
    <location>
        <begin position="133"/>
        <end position="154"/>
    </location>
</feature>
<dbReference type="InterPro" id="IPR042235">
    <property type="entry name" value="ZP-C_dom"/>
</dbReference>
<reference evidence="2" key="1">
    <citation type="journal article" date="2023" name="Science">
        <title>Genome structures resolve the early diversification of teleost fishes.</title>
        <authorList>
            <person name="Parey E."/>
            <person name="Louis A."/>
            <person name="Montfort J."/>
            <person name="Bouchez O."/>
            <person name="Roques C."/>
            <person name="Iampietro C."/>
            <person name="Lluch J."/>
            <person name="Castinel A."/>
            <person name="Donnadieu C."/>
            <person name="Desvignes T."/>
            <person name="Floi Bucao C."/>
            <person name="Jouanno E."/>
            <person name="Wen M."/>
            <person name="Mejri S."/>
            <person name="Dirks R."/>
            <person name="Jansen H."/>
            <person name="Henkel C."/>
            <person name="Chen W.J."/>
            <person name="Zahm M."/>
            <person name="Cabau C."/>
            <person name="Klopp C."/>
            <person name="Thompson A.W."/>
            <person name="Robinson-Rechavi M."/>
            <person name="Braasch I."/>
            <person name="Lecointre G."/>
            <person name="Bobe J."/>
            <person name="Postlethwait J.H."/>
            <person name="Berthelot C."/>
            <person name="Roest Crollius H."/>
            <person name="Guiguen Y."/>
        </authorList>
    </citation>
    <scope>NUCLEOTIDE SEQUENCE</scope>
    <source>
        <strain evidence="2">WJC10195</strain>
    </source>
</reference>
<keyword evidence="1" id="KW-0812">Transmembrane</keyword>
<evidence type="ECO:0000313" key="2">
    <source>
        <dbReference type="EMBL" id="KAJ8337280.1"/>
    </source>
</evidence>
<evidence type="ECO:0000313" key="3">
    <source>
        <dbReference type="Proteomes" id="UP001152622"/>
    </source>
</evidence>
<sequence>MGEYAVRVGGLMDVMDLQCFPSRYLMDSKLTNSRSQFLSRVQDDKLQFQLDAFRFAQEARSAMSKLLYSLGSCILNVAYMSLFSSPGAQYEATAVLGPTVVQEAADDMPDSYSSLKADDGAEGTSETMVMARVIAAVGQVSMIVLGTVLLWRLYKPLLL</sequence>
<dbReference type="AlphaFoldDB" id="A0A9Q1EEG4"/>
<accession>A0A9Q1EEG4</accession>